<proteinExistence type="predicted"/>
<dbReference type="EMBL" id="BMVO01000037">
    <property type="protein sequence ID" value="GHB30586.1"/>
    <property type="molecule type" value="Genomic_DNA"/>
</dbReference>
<feature type="compositionally biased region" description="Low complexity" evidence="1">
    <location>
        <begin position="37"/>
        <end position="51"/>
    </location>
</feature>
<evidence type="ECO:0000256" key="1">
    <source>
        <dbReference type="SAM" id="MobiDB-lite"/>
    </source>
</evidence>
<feature type="region of interest" description="Disordered" evidence="1">
    <location>
        <begin position="1"/>
        <end position="57"/>
    </location>
</feature>
<organism evidence="2 3">
    <name type="scientific">Streptomyces chryseus</name>
    <dbReference type="NCBI Taxonomy" id="68186"/>
    <lineage>
        <taxon>Bacteria</taxon>
        <taxon>Bacillati</taxon>
        <taxon>Actinomycetota</taxon>
        <taxon>Actinomycetes</taxon>
        <taxon>Kitasatosporales</taxon>
        <taxon>Streptomycetaceae</taxon>
        <taxon>Streptomyces</taxon>
    </lineage>
</organism>
<keyword evidence="3" id="KW-1185">Reference proteome</keyword>
<sequence>MIGEESRRKGPAAVGARRPGERGPYGLRPADSEDENAGAAEQAGTAPAEPGSDWEDR</sequence>
<comment type="caution">
    <text evidence="2">The sequence shown here is derived from an EMBL/GenBank/DDBJ whole genome shotgun (WGS) entry which is preliminary data.</text>
</comment>
<gene>
    <name evidence="2" type="ORF">GCM10010346_62490</name>
</gene>
<name>A0ABQ3E9N3_9ACTN</name>
<evidence type="ECO:0000313" key="2">
    <source>
        <dbReference type="EMBL" id="GHB30586.1"/>
    </source>
</evidence>
<dbReference type="Proteomes" id="UP000599437">
    <property type="component" value="Unassembled WGS sequence"/>
</dbReference>
<evidence type="ECO:0000313" key="3">
    <source>
        <dbReference type="Proteomes" id="UP000599437"/>
    </source>
</evidence>
<reference evidence="3" key="1">
    <citation type="journal article" date="2019" name="Int. J. Syst. Evol. Microbiol.">
        <title>The Global Catalogue of Microorganisms (GCM) 10K type strain sequencing project: providing services to taxonomists for standard genome sequencing and annotation.</title>
        <authorList>
            <consortium name="The Broad Institute Genomics Platform"/>
            <consortium name="The Broad Institute Genome Sequencing Center for Infectious Disease"/>
            <person name="Wu L."/>
            <person name="Ma J."/>
        </authorList>
    </citation>
    <scope>NUCLEOTIDE SEQUENCE [LARGE SCALE GENOMIC DNA]</scope>
    <source>
        <strain evidence="3">JCM 4737</strain>
    </source>
</reference>
<accession>A0ABQ3E9N3</accession>
<protein>
    <submittedName>
        <fullName evidence="2">Uncharacterized protein</fullName>
    </submittedName>
</protein>